<name>S2VLF9_9ACTO</name>
<keyword evidence="5" id="KW-0547">Nucleotide-binding</keyword>
<organism evidence="9 10">
    <name type="scientific">Actinotignum schaalii FB123-CNA-2</name>
    <dbReference type="NCBI Taxonomy" id="883067"/>
    <lineage>
        <taxon>Bacteria</taxon>
        <taxon>Bacillati</taxon>
        <taxon>Actinomycetota</taxon>
        <taxon>Actinomycetes</taxon>
        <taxon>Actinomycetales</taxon>
        <taxon>Actinomycetaceae</taxon>
        <taxon>Actinotignum</taxon>
    </lineage>
</organism>
<dbReference type="HOGENOM" id="CLU_000604_1_23_11"/>
<dbReference type="GO" id="GO:0005524">
    <property type="term" value="F:ATP binding"/>
    <property type="evidence" value="ECO:0007669"/>
    <property type="project" value="UniProtKB-KW"/>
</dbReference>
<dbReference type="SMART" id="SM00382">
    <property type="entry name" value="AAA"/>
    <property type="match status" value="1"/>
</dbReference>
<dbReference type="PANTHER" id="PTHR43297:SF2">
    <property type="entry name" value="DIPEPTIDE TRANSPORT ATP-BINDING PROTEIN DPPD"/>
    <property type="match status" value="1"/>
</dbReference>
<evidence type="ECO:0000313" key="10">
    <source>
        <dbReference type="Proteomes" id="UP000014393"/>
    </source>
</evidence>
<protein>
    <recommendedName>
        <fullName evidence="8">ABC transporter domain-containing protein</fullName>
    </recommendedName>
</protein>
<dbReference type="EMBL" id="AGWM01000010">
    <property type="protein sequence ID" value="EPD26885.1"/>
    <property type="molecule type" value="Genomic_DNA"/>
</dbReference>
<dbReference type="PROSITE" id="PS50893">
    <property type="entry name" value="ABC_TRANSPORTER_2"/>
    <property type="match status" value="1"/>
</dbReference>
<evidence type="ECO:0000259" key="8">
    <source>
        <dbReference type="PROSITE" id="PS50893"/>
    </source>
</evidence>
<dbReference type="InterPro" id="IPR003593">
    <property type="entry name" value="AAA+_ATPase"/>
</dbReference>
<dbReference type="eggNOG" id="COG0444">
    <property type="taxonomic scope" value="Bacteria"/>
</dbReference>
<evidence type="ECO:0000256" key="7">
    <source>
        <dbReference type="ARBA" id="ARBA00023136"/>
    </source>
</evidence>
<evidence type="ECO:0000256" key="5">
    <source>
        <dbReference type="ARBA" id="ARBA00022741"/>
    </source>
</evidence>
<dbReference type="InterPro" id="IPR017871">
    <property type="entry name" value="ABC_transporter-like_CS"/>
</dbReference>
<gene>
    <name evidence="9" type="ORF">HMPREF9237_00819</name>
</gene>
<keyword evidence="10" id="KW-1185">Reference proteome</keyword>
<evidence type="ECO:0000313" key="9">
    <source>
        <dbReference type="EMBL" id="EPD26885.1"/>
    </source>
</evidence>
<feature type="domain" description="ABC transporter" evidence="8">
    <location>
        <begin position="4"/>
        <end position="249"/>
    </location>
</feature>
<evidence type="ECO:0000256" key="4">
    <source>
        <dbReference type="ARBA" id="ARBA00022475"/>
    </source>
</evidence>
<dbReference type="AlphaFoldDB" id="S2VLF9"/>
<dbReference type="OrthoDB" id="3677453at2"/>
<keyword evidence="7" id="KW-0472">Membrane</keyword>
<dbReference type="InterPro" id="IPR027417">
    <property type="entry name" value="P-loop_NTPase"/>
</dbReference>
<dbReference type="RefSeq" id="WP_016442445.1">
    <property type="nucleotide sequence ID" value="NZ_KE150262.1"/>
</dbReference>
<dbReference type="GO" id="GO:0016887">
    <property type="term" value="F:ATP hydrolysis activity"/>
    <property type="evidence" value="ECO:0007669"/>
    <property type="project" value="InterPro"/>
</dbReference>
<reference evidence="9 10" key="1">
    <citation type="submission" date="2013-05" db="EMBL/GenBank/DDBJ databases">
        <title>The Genome Sequence of Actinobaculum schaalii FB123-CNA2.</title>
        <authorList>
            <consortium name="The Broad Institute Genomics Platform"/>
            <person name="Earl A."/>
            <person name="Ward D."/>
            <person name="Feldgarden M."/>
            <person name="Gevers D."/>
            <person name="Saerens B."/>
            <person name="Vaneechoutte M."/>
            <person name="Walker B."/>
            <person name="Young S."/>
            <person name="Zeng Q."/>
            <person name="Gargeya S."/>
            <person name="Fitzgerald M."/>
            <person name="Haas B."/>
            <person name="Abouelleil A."/>
            <person name="Allen A.W."/>
            <person name="Alvarado L."/>
            <person name="Arachchi H.M."/>
            <person name="Berlin A.M."/>
            <person name="Chapman S.B."/>
            <person name="Gainer-Dewar J."/>
            <person name="Goldberg J."/>
            <person name="Griggs A."/>
            <person name="Gujja S."/>
            <person name="Hansen M."/>
            <person name="Howarth C."/>
            <person name="Imamovic A."/>
            <person name="Ireland A."/>
            <person name="Larimer J."/>
            <person name="McCowan C."/>
            <person name="Murphy C."/>
            <person name="Pearson M."/>
            <person name="Poon T.W."/>
            <person name="Priest M."/>
            <person name="Roberts A."/>
            <person name="Saif S."/>
            <person name="Shea T."/>
            <person name="Sisk P."/>
            <person name="Sykes S."/>
            <person name="Wortman J."/>
            <person name="Nusbaum C."/>
            <person name="Birren B."/>
        </authorList>
    </citation>
    <scope>NUCLEOTIDE SEQUENCE [LARGE SCALE GENOMIC DNA]</scope>
    <source>
        <strain evidence="9 10">FB123-CNA-2</strain>
    </source>
</reference>
<dbReference type="PROSITE" id="PS00211">
    <property type="entry name" value="ABC_TRANSPORTER_1"/>
    <property type="match status" value="1"/>
</dbReference>
<keyword evidence="4" id="KW-1003">Cell membrane</keyword>
<dbReference type="Gene3D" id="3.40.50.300">
    <property type="entry name" value="P-loop containing nucleotide triphosphate hydrolases"/>
    <property type="match status" value="1"/>
</dbReference>
<dbReference type="InterPro" id="IPR050388">
    <property type="entry name" value="ABC_Ni/Peptide_Import"/>
</dbReference>
<evidence type="ECO:0000256" key="1">
    <source>
        <dbReference type="ARBA" id="ARBA00004202"/>
    </source>
</evidence>
<comment type="subcellular location">
    <subcellularLocation>
        <location evidence="1">Cell membrane</location>
        <topology evidence="1">Peripheral membrane protein</topology>
    </subcellularLocation>
</comment>
<sequence length="293" mass="31209">MSLLEVRDLTVTFGSTDVVRGVSFTVEAGERVCLIGESGSGKSMTAMAIQGLLPRGARVTGSIRFEGRELVGASDAEFQKIRGRRIGCIFQEPHTALNPVVRIKHQLVAASRIHAGLKKSATAQRASELARMVELPSPENIINRFPHELSGGQRQRVVIAMAMSLAPALLIADEPTTALDATVQAHILQLMDDAAREHGTAVLMITHDMAVAYHTSERILVLRRGELVEEGSAADILLRPAHPYTQGLVAAARATSLQRPAGMGGKARVGEARVVAQELGAQQGLAVHGGDQS</sequence>
<dbReference type="GO" id="GO:0005886">
    <property type="term" value="C:plasma membrane"/>
    <property type="evidence" value="ECO:0007669"/>
    <property type="project" value="UniProtKB-SubCell"/>
</dbReference>
<comment type="similarity">
    <text evidence="2">Belongs to the ABC transporter superfamily.</text>
</comment>
<accession>S2VLF9</accession>
<dbReference type="Pfam" id="PF00005">
    <property type="entry name" value="ABC_tran"/>
    <property type="match status" value="1"/>
</dbReference>
<dbReference type="PANTHER" id="PTHR43297">
    <property type="entry name" value="OLIGOPEPTIDE TRANSPORT ATP-BINDING PROTEIN APPD"/>
    <property type="match status" value="1"/>
</dbReference>
<dbReference type="PATRIC" id="fig|883067.3.peg.801"/>
<comment type="caution">
    <text evidence="9">The sequence shown here is derived from an EMBL/GenBank/DDBJ whole genome shotgun (WGS) entry which is preliminary data.</text>
</comment>
<dbReference type="Proteomes" id="UP000014393">
    <property type="component" value="Unassembled WGS sequence"/>
</dbReference>
<proteinExistence type="inferred from homology"/>
<evidence type="ECO:0000256" key="6">
    <source>
        <dbReference type="ARBA" id="ARBA00022840"/>
    </source>
</evidence>
<evidence type="ECO:0000256" key="2">
    <source>
        <dbReference type="ARBA" id="ARBA00005417"/>
    </source>
</evidence>
<dbReference type="SUPFAM" id="SSF52540">
    <property type="entry name" value="P-loop containing nucleoside triphosphate hydrolases"/>
    <property type="match status" value="1"/>
</dbReference>
<dbReference type="CDD" id="cd03257">
    <property type="entry name" value="ABC_NikE_OppD_transporters"/>
    <property type="match status" value="1"/>
</dbReference>
<dbReference type="InterPro" id="IPR003439">
    <property type="entry name" value="ABC_transporter-like_ATP-bd"/>
</dbReference>
<keyword evidence="3" id="KW-0813">Transport</keyword>
<dbReference type="STRING" id="59505.FB03_00430"/>
<keyword evidence="6" id="KW-0067">ATP-binding</keyword>
<evidence type="ECO:0000256" key="3">
    <source>
        <dbReference type="ARBA" id="ARBA00022448"/>
    </source>
</evidence>